<keyword evidence="2" id="KW-1185">Reference proteome</keyword>
<dbReference type="Proteomes" id="UP001230654">
    <property type="component" value="Unassembled WGS sequence"/>
</dbReference>
<reference evidence="1 2" key="1">
    <citation type="submission" date="2023-07" db="EMBL/GenBank/DDBJ databases">
        <title>Comparative genomics of wheat-associated soil bacteria to identify genetic determinants of phenazine resistance.</title>
        <authorList>
            <person name="Mouncey N."/>
        </authorList>
    </citation>
    <scope>NUCLEOTIDE SEQUENCE [LARGE SCALE GENOMIC DNA]</scope>
    <source>
        <strain evidence="1 2">B2I6</strain>
    </source>
</reference>
<protein>
    <submittedName>
        <fullName evidence="1">Uncharacterized protein</fullName>
    </submittedName>
</protein>
<organism evidence="1 2">
    <name type="scientific">Streptomyces rishiriensis</name>
    <dbReference type="NCBI Taxonomy" id="68264"/>
    <lineage>
        <taxon>Bacteria</taxon>
        <taxon>Bacillati</taxon>
        <taxon>Actinomycetota</taxon>
        <taxon>Actinomycetes</taxon>
        <taxon>Kitasatosporales</taxon>
        <taxon>Streptomycetaceae</taxon>
        <taxon>Streptomyces</taxon>
    </lineage>
</organism>
<proteinExistence type="predicted"/>
<sequence length="312" mass="33468">MRSQASNPLGGKSVECDRTCRYRFAMTTTPRPRFSVRVGLAEPEFDGPFEGIPPHLTGPLQKWVEQALFIGSGRYDEATAQLLCVQVRIPVLRERAGIFPYTKTLTSSTGDTLLDIVDALLGYWFEVEADGSVEALDLLLSKGGSAYRVTDMEDGLEERVAPAVRDAVRQTIVEAADQQSAGSAADHLEAAWKAAYGRGPDAVRAYSEAIKAVESAAHAVVQPNNAKATLGTMLGEIRNARHKFTAAIPTPVGGDPIAPAEAMMRALWDGQTSRHGARTATVPETLEAARAGVHLAATLVQWFISGAVVRTP</sequence>
<evidence type="ECO:0000313" key="1">
    <source>
        <dbReference type="EMBL" id="MDQ0577892.1"/>
    </source>
</evidence>
<dbReference type="EMBL" id="JAUSWV010000001">
    <property type="protein sequence ID" value="MDQ0577892.1"/>
    <property type="molecule type" value="Genomic_DNA"/>
</dbReference>
<name>A0ABU0NFM4_STRRH</name>
<comment type="caution">
    <text evidence="1">The sequence shown here is derived from an EMBL/GenBank/DDBJ whole genome shotgun (WGS) entry which is preliminary data.</text>
</comment>
<accession>A0ABU0NFM4</accession>
<evidence type="ECO:0000313" key="2">
    <source>
        <dbReference type="Proteomes" id="UP001230654"/>
    </source>
</evidence>
<gene>
    <name evidence="1" type="ORF">QF030_000070</name>
</gene>